<organism evidence="1 2">
    <name type="scientific">Desulfofundulus kuznetsovii (strain DSM 6115 / VKM B-1805 / 17)</name>
    <name type="common">Desulfotomaculum kuznetsovii</name>
    <dbReference type="NCBI Taxonomy" id="760568"/>
    <lineage>
        <taxon>Bacteria</taxon>
        <taxon>Bacillati</taxon>
        <taxon>Bacillota</taxon>
        <taxon>Clostridia</taxon>
        <taxon>Eubacteriales</taxon>
        <taxon>Peptococcaceae</taxon>
        <taxon>Desulfofundulus</taxon>
    </lineage>
</organism>
<dbReference type="RefSeq" id="WP_013822061.1">
    <property type="nucleotide sequence ID" value="NC_015573.1"/>
</dbReference>
<sequence length="234" mass="26899">MLSEKSPKVRLISDFHDYYDHWFNSCDAELVFERRSTGGMSRPQMLAYLKSLGLQVPFFGRVRDVYKYTLRGFEEIPRSDTIFAMVVHLNERAHRGEGKVMLSLRDALEKYPDHFAVQYIPALPSGLGLTWRYLQVGNKIFWLEYFSRDDWRSNCGDVEVRVLSRERDGYNNKIRYPLYAVDFIPAAGKLYAIDFNIAPGIKGTGVEELLPAREAAEAIKKAIILFASQKEASV</sequence>
<accession>A0AAU8PS61</accession>
<name>A0AAU8PS61_DESK7</name>
<protein>
    <recommendedName>
        <fullName evidence="3">ATP-grasp domain-containing protein</fullName>
    </recommendedName>
</protein>
<dbReference type="EMBL" id="CP002770">
    <property type="protein sequence ID" value="AEG14546.1"/>
    <property type="molecule type" value="Genomic_DNA"/>
</dbReference>
<dbReference type="KEGG" id="dku:Desku_0950"/>
<dbReference type="Proteomes" id="UP000009229">
    <property type="component" value="Chromosome"/>
</dbReference>
<gene>
    <name evidence="1" type="ordered locus">Desku_0950</name>
</gene>
<keyword evidence="2" id="KW-1185">Reference proteome</keyword>
<evidence type="ECO:0008006" key="3">
    <source>
        <dbReference type="Google" id="ProtNLM"/>
    </source>
</evidence>
<evidence type="ECO:0000313" key="1">
    <source>
        <dbReference type="EMBL" id="AEG14546.1"/>
    </source>
</evidence>
<reference evidence="2" key="1">
    <citation type="submission" date="2011-05" db="EMBL/GenBank/DDBJ databases">
        <title>Complete sequence of Desulfotomaculum kuznetsovii DSM 6115.</title>
        <authorList>
            <person name="Lucas S."/>
            <person name="Han J."/>
            <person name="Lapidus A."/>
            <person name="Cheng J.-F."/>
            <person name="Goodwin L."/>
            <person name="Pitluck S."/>
            <person name="Peters L."/>
            <person name="Mikhailova N."/>
            <person name="Lu M."/>
            <person name="Saunders E."/>
            <person name="Han C."/>
            <person name="Tapia R."/>
            <person name="Land M."/>
            <person name="Hauser L."/>
            <person name="Kyrpides N."/>
            <person name="Ivanova N."/>
            <person name="Pagani I."/>
            <person name="Nazina T."/>
            <person name="Ivanova A."/>
            <person name="Parshina S."/>
            <person name="Kuever J."/>
            <person name="Muyzer G."/>
            <person name="Plugge C."/>
            <person name="Stams A."/>
            <person name="Woyke T."/>
        </authorList>
    </citation>
    <scope>NUCLEOTIDE SEQUENCE [LARGE SCALE GENOMIC DNA]</scope>
    <source>
        <strain evidence="2">DSM 6115 / VKM B-1805 / 17</strain>
    </source>
</reference>
<evidence type="ECO:0000313" key="2">
    <source>
        <dbReference type="Proteomes" id="UP000009229"/>
    </source>
</evidence>
<proteinExistence type="predicted"/>
<dbReference type="AlphaFoldDB" id="A0AAU8PS61"/>